<dbReference type="SUPFAM" id="SSF101936">
    <property type="entry name" value="DNA-binding pseudobarrel domain"/>
    <property type="match status" value="1"/>
</dbReference>
<evidence type="ECO:0000256" key="4">
    <source>
        <dbReference type="ARBA" id="ARBA00023163"/>
    </source>
</evidence>
<dbReference type="PANTHER" id="PTHR34397:SF15">
    <property type="entry name" value="OS08G0282100 PROTEIN"/>
    <property type="match status" value="1"/>
</dbReference>
<dbReference type="InterPro" id="IPR015300">
    <property type="entry name" value="DNA-bd_pseudobarrel_sf"/>
</dbReference>
<organism evidence="7 8">
    <name type="scientific">Aegilops tauschii subsp. strangulata</name>
    <name type="common">Goatgrass</name>
    <dbReference type="NCBI Taxonomy" id="200361"/>
    <lineage>
        <taxon>Eukaryota</taxon>
        <taxon>Viridiplantae</taxon>
        <taxon>Streptophyta</taxon>
        <taxon>Embryophyta</taxon>
        <taxon>Tracheophyta</taxon>
        <taxon>Spermatophyta</taxon>
        <taxon>Magnoliopsida</taxon>
        <taxon>Liliopsida</taxon>
        <taxon>Poales</taxon>
        <taxon>Poaceae</taxon>
        <taxon>BOP clade</taxon>
        <taxon>Pooideae</taxon>
        <taxon>Triticodae</taxon>
        <taxon>Triticeae</taxon>
        <taxon>Triticinae</taxon>
        <taxon>Aegilops</taxon>
    </lineage>
</organism>
<evidence type="ECO:0000256" key="1">
    <source>
        <dbReference type="ARBA" id="ARBA00004123"/>
    </source>
</evidence>
<keyword evidence="5" id="KW-0539">Nucleus</keyword>
<dbReference type="STRING" id="200361.A0A453BP05"/>
<dbReference type="GO" id="GO:0003677">
    <property type="term" value="F:DNA binding"/>
    <property type="evidence" value="ECO:0007669"/>
    <property type="project" value="UniProtKB-KW"/>
</dbReference>
<keyword evidence="8" id="KW-1185">Reference proteome</keyword>
<protein>
    <recommendedName>
        <fullName evidence="9">TF-B3 domain-containing protein</fullName>
    </recommendedName>
</protein>
<keyword evidence="2" id="KW-0805">Transcription regulation</keyword>
<proteinExistence type="predicted"/>
<reference evidence="8" key="2">
    <citation type="journal article" date="2017" name="Nat. Plants">
        <title>The Aegilops tauschii genome reveals multiple impacts of transposons.</title>
        <authorList>
            <person name="Zhao G."/>
            <person name="Zou C."/>
            <person name="Li K."/>
            <person name="Wang K."/>
            <person name="Li T."/>
            <person name="Gao L."/>
            <person name="Zhang X."/>
            <person name="Wang H."/>
            <person name="Yang Z."/>
            <person name="Liu X."/>
            <person name="Jiang W."/>
            <person name="Mao L."/>
            <person name="Kong X."/>
            <person name="Jiao Y."/>
            <person name="Jia J."/>
        </authorList>
    </citation>
    <scope>NUCLEOTIDE SEQUENCE [LARGE SCALE GENOMIC DNA]</scope>
    <source>
        <strain evidence="8">cv. AL8/78</strain>
    </source>
</reference>
<dbReference type="AlphaFoldDB" id="A0A453BP05"/>
<sequence length="435" mass="48520">SPMTPVPRNPFSSGLRHGDADAAQAQSKPIIIPTTDPERIDKSLLPLKKRATSDSSDREDSSFLVPLLPKKKRVDAGSEIPVQTHQNLLCQTVTVVRTSAFSPNATTPRQHKLTSGGDEQLLHVTRPRRPAACDGAYVGTEEDETAPAKKKKKKKEDRSRDRKKKSLPARVAAPPPLRLSTGLTQHLETLGATAPQFVCVKTLQKSDVDLNQNRLLFSCKRASIQRHPITGLLSHKETYLVHEWKDGRRVTAFDDHGNEFGFKLRYLRSNGAYRFIGDWGDFVTEHGMQIHVDVELWAFRSPSLPVQPKLPDQDKQRRLDGLQGHPDGALGLLLLFQVQHHDARNVHHAEEGKERAPAPRPVHETKREASARQDNLADAHMSQNITSEDMVTAVGKEMADALMGLLMLRSICLRSKTDPYLLGQDFDPKFTLSTS</sequence>
<dbReference type="Gene3D" id="2.40.330.10">
    <property type="entry name" value="DNA-binding pseudobarrel domain"/>
    <property type="match status" value="1"/>
</dbReference>
<evidence type="ECO:0000313" key="8">
    <source>
        <dbReference type="Proteomes" id="UP000015105"/>
    </source>
</evidence>
<evidence type="ECO:0000256" key="5">
    <source>
        <dbReference type="ARBA" id="ARBA00023242"/>
    </source>
</evidence>
<feature type="region of interest" description="Disordered" evidence="6">
    <location>
        <begin position="101"/>
        <end position="177"/>
    </location>
</feature>
<reference evidence="7" key="3">
    <citation type="journal article" date="2017" name="Nature">
        <title>Genome sequence of the progenitor of the wheat D genome Aegilops tauschii.</title>
        <authorList>
            <person name="Luo M.C."/>
            <person name="Gu Y.Q."/>
            <person name="Puiu D."/>
            <person name="Wang H."/>
            <person name="Twardziok S.O."/>
            <person name="Deal K.R."/>
            <person name="Huo N."/>
            <person name="Zhu T."/>
            <person name="Wang L."/>
            <person name="Wang Y."/>
            <person name="McGuire P.E."/>
            <person name="Liu S."/>
            <person name="Long H."/>
            <person name="Ramasamy R.K."/>
            <person name="Rodriguez J.C."/>
            <person name="Van S.L."/>
            <person name="Yuan L."/>
            <person name="Wang Z."/>
            <person name="Xia Z."/>
            <person name="Xiao L."/>
            <person name="Anderson O.D."/>
            <person name="Ouyang S."/>
            <person name="Liang Y."/>
            <person name="Zimin A.V."/>
            <person name="Pertea G."/>
            <person name="Qi P."/>
            <person name="Bennetzen J.L."/>
            <person name="Dai X."/>
            <person name="Dawson M.W."/>
            <person name="Muller H.G."/>
            <person name="Kugler K."/>
            <person name="Rivarola-Duarte L."/>
            <person name="Spannagl M."/>
            <person name="Mayer K.F.X."/>
            <person name="Lu F.H."/>
            <person name="Bevan M.W."/>
            <person name="Leroy P."/>
            <person name="Li P."/>
            <person name="You F.M."/>
            <person name="Sun Q."/>
            <person name="Liu Z."/>
            <person name="Lyons E."/>
            <person name="Wicker T."/>
            <person name="Salzberg S.L."/>
            <person name="Devos K.M."/>
            <person name="Dvorak J."/>
        </authorList>
    </citation>
    <scope>NUCLEOTIDE SEQUENCE [LARGE SCALE GENOMIC DNA]</scope>
    <source>
        <strain evidence="7">cv. AL8/78</strain>
    </source>
</reference>
<feature type="compositionally biased region" description="Basic and acidic residues" evidence="6">
    <location>
        <begin position="346"/>
        <end position="377"/>
    </location>
</feature>
<feature type="compositionally biased region" description="Basic residues" evidence="6">
    <location>
        <begin position="148"/>
        <end position="167"/>
    </location>
</feature>
<evidence type="ECO:0008006" key="9">
    <source>
        <dbReference type="Google" id="ProtNLM"/>
    </source>
</evidence>
<accession>A0A453BP05</accession>
<dbReference type="GO" id="GO:0005634">
    <property type="term" value="C:nucleus"/>
    <property type="evidence" value="ECO:0007669"/>
    <property type="project" value="UniProtKB-SubCell"/>
</dbReference>
<reference evidence="8" key="1">
    <citation type="journal article" date="2014" name="Science">
        <title>Ancient hybridizations among the ancestral genomes of bread wheat.</title>
        <authorList>
            <consortium name="International Wheat Genome Sequencing Consortium,"/>
            <person name="Marcussen T."/>
            <person name="Sandve S.R."/>
            <person name="Heier L."/>
            <person name="Spannagl M."/>
            <person name="Pfeifer M."/>
            <person name="Jakobsen K.S."/>
            <person name="Wulff B.B."/>
            <person name="Steuernagel B."/>
            <person name="Mayer K.F."/>
            <person name="Olsen O.A."/>
        </authorList>
    </citation>
    <scope>NUCLEOTIDE SEQUENCE [LARGE SCALE GENOMIC DNA]</scope>
    <source>
        <strain evidence="8">cv. AL8/78</strain>
    </source>
</reference>
<dbReference type="Gramene" id="AET2Gv20583100.1">
    <property type="protein sequence ID" value="AET2Gv20583100.1"/>
    <property type="gene ID" value="AET2Gv20583100"/>
</dbReference>
<dbReference type="CDD" id="cd10017">
    <property type="entry name" value="B3_DNA"/>
    <property type="match status" value="1"/>
</dbReference>
<comment type="subcellular location">
    <subcellularLocation>
        <location evidence="1">Nucleus</location>
    </subcellularLocation>
</comment>
<evidence type="ECO:0000313" key="7">
    <source>
        <dbReference type="EnsemblPlants" id="AET2Gv20583100.1"/>
    </source>
</evidence>
<evidence type="ECO:0000256" key="6">
    <source>
        <dbReference type="SAM" id="MobiDB-lite"/>
    </source>
</evidence>
<keyword evidence="3" id="KW-0238">DNA-binding</keyword>
<dbReference type="Proteomes" id="UP000015105">
    <property type="component" value="Chromosome 2D"/>
</dbReference>
<reference evidence="7" key="4">
    <citation type="submission" date="2019-03" db="UniProtKB">
        <authorList>
            <consortium name="EnsemblPlants"/>
        </authorList>
    </citation>
    <scope>IDENTIFICATION</scope>
</reference>
<evidence type="ECO:0000256" key="2">
    <source>
        <dbReference type="ARBA" id="ARBA00023015"/>
    </source>
</evidence>
<feature type="region of interest" description="Disordered" evidence="6">
    <location>
        <begin position="1"/>
        <end position="62"/>
    </location>
</feature>
<reference evidence="7" key="5">
    <citation type="journal article" date="2021" name="G3 (Bethesda)">
        <title>Aegilops tauschii genome assembly Aet v5.0 features greater sequence contiguity and improved annotation.</title>
        <authorList>
            <person name="Wang L."/>
            <person name="Zhu T."/>
            <person name="Rodriguez J.C."/>
            <person name="Deal K.R."/>
            <person name="Dubcovsky J."/>
            <person name="McGuire P.E."/>
            <person name="Lux T."/>
            <person name="Spannagl M."/>
            <person name="Mayer K.F.X."/>
            <person name="Baldrich P."/>
            <person name="Meyers B.C."/>
            <person name="Huo N."/>
            <person name="Gu Y.Q."/>
            <person name="Zhou H."/>
            <person name="Devos K.M."/>
            <person name="Bennetzen J.L."/>
            <person name="Unver T."/>
            <person name="Budak H."/>
            <person name="Gulick P.J."/>
            <person name="Galiba G."/>
            <person name="Kalapos B."/>
            <person name="Nelson D.R."/>
            <person name="Li P."/>
            <person name="You F.M."/>
            <person name="Luo M.C."/>
            <person name="Dvorak J."/>
        </authorList>
    </citation>
    <scope>NUCLEOTIDE SEQUENCE [LARGE SCALE GENOMIC DNA]</scope>
    <source>
        <strain evidence="7">cv. AL8/78</strain>
    </source>
</reference>
<dbReference type="EnsemblPlants" id="AET2Gv20583100.1">
    <property type="protein sequence ID" value="AET2Gv20583100.1"/>
    <property type="gene ID" value="AET2Gv20583100"/>
</dbReference>
<feature type="region of interest" description="Disordered" evidence="6">
    <location>
        <begin position="346"/>
        <end position="381"/>
    </location>
</feature>
<dbReference type="InterPro" id="IPR003340">
    <property type="entry name" value="B3_DNA-bd"/>
</dbReference>
<name>A0A453BP05_AEGTS</name>
<feature type="compositionally biased region" description="Basic and acidic residues" evidence="6">
    <location>
        <begin position="51"/>
        <end position="61"/>
    </location>
</feature>
<dbReference type="PANTHER" id="PTHR34397">
    <property type="entry name" value="OS05G0237600 PROTEIN"/>
    <property type="match status" value="1"/>
</dbReference>
<keyword evidence="4" id="KW-0804">Transcription</keyword>
<evidence type="ECO:0000256" key="3">
    <source>
        <dbReference type="ARBA" id="ARBA00023125"/>
    </source>
</evidence>